<feature type="compositionally biased region" description="Basic and acidic residues" evidence="11">
    <location>
        <begin position="120"/>
        <end position="135"/>
    </location>
</feature>
<keyword evidence="4" id="KW-0547">Nucleotide-binding</keyword>
<dbReference type="Proteomes" id="UP000011087">
    <property type="component" value="Unassembled WGS sequence"/>
</dbReference>
<comment type="catalytic activity">
    <reaction evidence="9 10">
        <text>tRNA(Lys) + L-lysine + ATP = L-lysyl-tRNA(Lys) + AMP + diphosphate</text>
        <dbReference type="Rhea" id="RHEA:20792"/>
        <dbReference type="Rhea" id="RHEA-COMP:9696"/>
        <dbReference type="Rhea" id="RHEA-COMP:9697"/>
        <dbReference type="ChEBI" id="CHEBI:30616"/>
        <dbReference type="ChEBI" id="CHEBI:32551"/>
        <dbReference type="ChEBI" id="CHEBI:33019"/>
        <dbReference type="ChEBI" id="CHEBI:78442"/>
        <dbReference type="ChEBI" id="CHEBI:78529"/>
        <dbReference type="ChEBI" id="CHEBI:456215"/>
        <dbReference type="EC" id="6.1.1.6"/>
    </reaction>
</comment>
<keyword evidence="18" id="KW-1185">Reference proteome</keyword>
<dbReference type="AlphaFoldDB" id="L1IEA6"/>
<dbReference type="InterPro" id="IPR012340">
    <property type="entry name" value="NA-bd_OB-fold"/>
</dbReference>
<name>L1IEA6_GUITC</name>
<dbReference type="InterPro" id="IPR044136">
    <property type="entry name" value="Lys-tRNA-ligase_II_N"/>
</dbReference>
<dbReference type="CDD" id="cd01200">
    <property type="entry name" value="WHEPGMRS_RNA"/>
    <property type="match status" value="1"/>
</dbReference>
<dbReference type="PROSITE" id="PS50862">
    <property type="entry name" value="AA_TRNA_LIGASE_II"/>
    <property type="match status" value="1"/>
</dbReference>
<dbReference type="InterPro" id="IPR004365">
    <property type="entry name" value="NA-bd_OB_tRNA"/>
</dbReference>
<dbReference type="InterPro" id="IPR000738">
    <property type="entry name" value="WHEP-TRS_dom"/>
</dbReference>
<evidence type="ECO:0000256" key="13">
    <source>
        <dbReference type="SAM" id="SignalP"/>
    </source>
</evidence>
<evidence type="ECO:0000256" key="6">
    <source>
        <dbReference type="ARBA" id="ARBA00022917"/>
    </source>
</evidence>
<dbReference type="Pfam" id="PF01336">
    <property type="entry name" value="tRNA_anti-codon"/>
    <property type="match status" value="1"/>
</dbReference>
<dbReference type="Pfam" id="PF00152">
    <property type="entry name" value="tRNA-synt_2"/>
    <property type="match status" value="1"/>
</dbReference>
<dbReference type="PRINTS" id="PR00982">
    <property type="entry name" value="TRNASYNTHLYS"/>
</dbReference>
<feature type="region of interest" description="Disordered" evidence="11">
    <location>
        <begin position="120"/>
        <end position="161"/>
    </location>
</feature>
<feature type="transmembrane region" description="Helical" evidence="12">
    <location>
        <begin position="464"/>
        <end position="490"/>
    </location>
</feature>
<feature type="compositionally biased region" description="Polar residues" evidence="11">
    <location>
        <begin position="143"/>
        <end position="152"/>
    </location>
</feature>
<evidence type="ECO:0000256" key="5">
    <source>
        <dbReference type="ARBA" id="ARBA00022840"/>
    </source>
</evidence>
<dbReference type="KEGG" id="gtt:GUITHDRAFT_147134"/>
<dbReference type="GO" id="GO:0005524">
    <property type="term" value="F:ATP binding"/>
    <property type="evidence" value="ECO:0007669"/>
    <property type="project" value="UniProtKB-KW"/>
</dbReference>
<dbReference type="EC" id="6.1.1.6" evidence="1 10"/>
<organism evidence="16">
    <name type="scientific">Guillardia theta (strain CCMP2712)</name>
    <name type="common">Cryptophyte</name>
    <dbReference type="NCBI Taxonomy" id="905079"/>
    <lineage>
        <taxon>Eukaryota</taxon>
        <taxon>Cryptophyceae</taxon>
        <taxon>Pyrenomonadales</taxon>
        <taxon>Geminigeraceae</taxon>
        <taxon>Guillardia</taxon>
    </lineage>
</organism>
<dbReference type="PaxDb" id="55529-EKX34563"/>
<dbReference type="OrthoDB" id="21243at2759"/>
<evidence type="ECO:0000256" key="1">
    <source>
        <dbReference type="ARBA" id="ARBA00013166"/>
    </source>
</evidence>
<feature type="signal peptide" evidence="13">
    <location>
        <begin position="1"/>
        <end position="25"/>
    </location>
</feature>
<dbReference type="PANTHER" id="PTHR42918">
    <property type="entry name" value="LYSYL-TRNA SYNTHETASE"/>
    <property type="match status" value="1"/>
</dbReference>
<dbReference type="CDD" id="cd00775">
    <property type="entry name" value="LysRS_core"/>
    <property type="match status" value="1"/>
</dbReference>
<dbReference type="InterPro" id="IPR045864">
    <property type="entry name" value="aa-tRNA-synth_II/BPL/LPL"/>
</dbReference>
<dbReference type="EMBL" id="JH993107">
    <property type="protein sequence ID" value="EKX34563.1"/>
    <property type="molecule type" value="Genomic_DNA"/>
</dbReference>
<reference evidence="18" key="2">
    <citation type="submission" date="2012-11" db="EMBL/GenBank/DDBJ databases">
        <authorList>
            <person name="Kuo A."/>
            <person name="Curtis B.A."/>
            <person name="Tanifuji G."/>
            <person name="Burki F."/>
            <person name="Gruber A."/>
            <person name="Irimia M."/>
            <person name="Maruyama S."/>
            <person name="Arias M.C."/>
            <person name="Ball S.G."/>
            <person name="Gile G.H."/>
            <person name="Hirakawa Y."/>
            <person name="Hopkins J.F."/>
            <person name="Rensing S.A."/>
            <person name="Schmutz J."/>
            <person name="Symeonidi A."/>
            <person name="Elias M."/>
            <person name="Eveleigh R.J."/>
            <person name="Herman E.K."/>
            <person name="Klute M.J."/>
            <person name="Nakayama T."/>
            <person name="Obornik M."/>
            <person name="Reyes-Prieto A."/>
            <person name="Armbrust E.V."/>
            <person name="Aves S.J."/>
            <person name="Beiko R.G."/>
            <person name="Coutinho P."/>
            <person name="Dacks J.B."/>
            <person name="Durnford D.G."/>
            <person name="Fast N.M."/>
            <person name="Green B.R."/>
            <person name="Grisdale C."/>
            <person name="Hempe F."/>
            <person name="Henrissat B."/>
            <person name="Hoppner M.P."/>
            <person name="Ishida K.-I."/>
            <person name="Kim E."/>
            <person name="Koreny L."/>
            <person name="Kroth P.G."/>
            <person name="Liu Y."/>
            <person name="Malik S.-B."/>
            <person name="Maier U.G."/>
            <person name="McRose D."/>
            <person name="Mock T."/>
            <person name="Neilson J.A."/>
            <person name="Onodera N.T."/>
            <person name="Poole A.M."/>
            <person name="Pritham E.J."/>
            <person name="Richards T.A."/>
            <person name="Rocap G."/>
            <person name="Roy S.W."/>
            <person name="Sarai C."/>
            <person name="Schaack S."/>
            <person name="Shirato S."/>
            <person name="Slamovits C.H."/>
            <person name="Spencer D.F."/>
            <person name="Suzuki S."/>
            <person name="Worden A.Z."/>
            <person name="Zauner S."/>
            <person name="Barry K."/>
            <person name="Bell C."/>
            <person name="Bharti A.K."/>
            <person name="Crow J.A."/>
            <person name="Grimwood J."/>
            <person name="Kramer R."/>
            <person name="Lindquist E."/>
            <person name="Lucas S."/>
            <person name="Salamov A."/>
            <person name="McFadden G.I."/>
            <person name="Lane C.E."/>
            <person name="Keeling P.J."/>
            <person name="Gray M.W."/>
            <person name="Grigoriev I.V."/>
            <person name="Archibald J.M."/>
        </authorList>
    </citation>
    <scope>NUCLEOTIDE SEQUENCE</scope>
    <source>
        <strain evidence="18">CCMP2712</strain>
    </source>
</reference>
<dbReference type="EnsemblProtists" id="EKX34563">
    <property type="protein sequence ID" value="EKX34563"/>
    <property type="gene ID" value="GUITHDRAFT_147134"/>
</dbReference>
<dbReference type="Gene3D" id="2.40.50.140">
    <property type="entry name" value="Nucleic acid-binding proteins"/>
    <property type="match status" value="1"/>
</dbReference>
<gene>
    <name evidence="16" type="ORF">GUITHDRAFT_147134</name>
</gene>
<keyword evidence="3" id="KW-0479">Metal-binding</keyword>
<evidence type="ECO:0000313" key="18">
    <source>
        <dbReference type="Proteomes" id="UP000011087"/>
    </source>
</evidence>
<dbReference type="InterPro" id="IPR009068">
    <property type="entry name" value="uS15_NS1_RNA-bd_sf"/>
</dbReference>
<keyword evidence="12" id="KW-0472">Membrane</keyword>
<keyword evidence="13" id="KW-0732">Signal</keyword>
<evidence type="ECO:0000256" key="7">
    <source>
        <dbReference type="ARBA" id="ARBA00023146"/>
    </source>
</evidence>
<keyword evidence="2" id="KW-0436">Ligase</keyword>
<evidence type="ECO:0000313" key="17">
    <source>
        <dbReference type="EnsemblProtists" id="EKX34563"/>
    </source>
</evidence>
<dbReference type="NCBIfam" id="TIGR00499">
    <property type="entry name" value="lysS_bact"/>
    <property type="match status" value="1"/>
</dbReference>
<dbReference type="InterPro" id="IPR018149">
    <property type="entry name" value="Lys-tRNA-synth_II_C"/>
</dbReference>
<dbReference type="GeneID" id="17291303"/>
<sequence length="661" mass="74637">MKKTHRTFWCLPFLFCFSSFPLSHCFNTPSLPIRAVHAGSSSISRRKVWLLAPPSLLQQTARQKSWLMMTTSDASGLEDQVKEQGDKVRRIKEARKADETAYSKEELDREIQLLKDLKAKLEPPKAAEPVKKESASKQGGGSNQKKQNNQKEVSAREERTVRMGKAEKLRAKGINPYEYSFQVSHSTDQLKDMHAILGNGETADNAQVSIAGRVMAKRVFGKLAFYTLSDSVGTIQLYLEKDIINGAGNEDSFDDLKTFVDVGDFLGVSGGIKRTDKGELSLELALSSLVCLPFHLTQSWQVVVEKFSILTKAILPLPDKYKGLTDINIRYRRRYVDLIVNPEVRETFRRRAKIIQGIRDYLNQREYLEIETPILTAEIGGADARPFITHHNALDMELYMRIATELHLKRLVVGGIERVYELGRIFRNEGAYADYEDMMNLVEEMICGIAMDVCGTLELDYQNLFFVNFLIVLNLLIFLSWSLLLLKFVCNSLCEATLRKLEKKRRNSKSLTQAGSVGQLLNLVFEETAESSLIQPTFVTEHPVEISPLAKPHRSKEGLTERFELFVYGRELANAFSELTDPVDQRERFELQAAKKAAGDLEAADVDEDFLMAIEYGMPPTAGLGIGIDRLIMLLTNSASIRDVIAFPLMRKDEGQQSLLD</sequence>
<accession>L1IEA6</accession>
<dbReference type="SUPFAM" id="SSF47060">
    <property type="entry name" value="S15/NS1 RNA-binding domain"/>
    <property type="match status" value="1"/>
</dbReference>
<dbReference type="SUPFAM" id="SSF55681">
    <property type="entry name" value="Class II aaRS and biotin synthetases"/>
    <property type="match status" value="1"/>
</dbReference>
<dbReference type="Gene3D" id="3.30.930.10">
    <property type="entry name" value="Bira Bifunctional Protein, Domain 2"/>
    <property type="match status" value="1"/>
</dbReference>
<dbReference type="eggNOG" id="KOG1885">
    <property type="taxonomic scope" value="Eukaryota"/>
</dbReference>
<dbReference type="PROSITE" id="PS51185">
    <property type="entry name" value="WHEP_TRS_2"/>
    <property type="match status" value="1"/>
</dbReference>
<dbReference type="Gene3D" id="1.10.287.10">
    <property type="entry name" value="S15/NS1, RNA-binding"/>
    <property type="match status" value="1"/>
</dbReference>
<dbReference type="PANTHER" id="PTHR42918:SF15">
    <property type="entry name" value="LYSINE--TRNA LIGASE, CHLOROPLASTIC_MITOCHONDRIAL"/>
    <property type="match status" value="1"/>
</dbReference>
<dbReference type="InterPro" id="IPR004364">
    <property type="entry name" value="Aa-tRNA-synt_II"/>
</dbReference>
<dbReference type="HAMAP" id="MF_00252">
    <property type="entry name" value="Lys_tRNA_synth_class2"/>
    <property type="match status" value="1"/>
</dbReference>
<evidence type="ECO:0000256" key="12">
    <source>
        <dbReference type="SAM" id="Phobius"/>
    </source>
</evidence>
<dbReference type="STRING" id="905079.L1IEA6"/>
<keyword evidence="6" id="KW-0648">Protein biosynthesis</keyword>
<feature type="domain" description="Aminoacyl-transfer RNA synthetases class-II family profile" evidence="14">
    <location>
        <begin position="348"/>
        <end position="648"/>
    </location>
</feature>
<protein>
    <recommendedName>
        <fullName evidence="1 10">Lysine--tRNA ligase</fullName>
        <ecNumber evidence="1 10">6.1.1.6</ecNumber>
    </recommendedName>
    <alternativeName>
        <fullName evidence="8 10">Lysyl-tRNA synthetase</fullName>
    </alternativeName>
</protein>
<dbReference type="NCBIfam" id="NF001756">
    <property type="entry name" value="PRK00484.1"/>
    <property type="match status" value="1"/>
</dbReference>
<dbReference type="GO" id="GO:0000049">
    <property type="term" value="F:tRNA binding"/>
    <property type="evidence" value="ECO:0007669"/>
    <property type="project" value="TreeGrafter"/>
</dbReference>
<dbReference type="HOGENOM" id="CLU_008255_6_2_1"/>
<dbReference type="GO" id="GO:0046872">
    <property type="term" value="F:metal ion binding"/>
    <property type="evidence" value="ECO:0007669"/>
    <property type="project" value="UniProtKB-KW"/>
</dbReference>
<keyword evidence="5" id="KW-0067">ATP-binding</keyword>
<dbReference type="InterPro" id="IPR006195">
    <property type="entry name" value="aa-tRNA-synth_II"/>
</dbReference>
<evidence type="ECO:0000313" key="16">
    <source>
        <dbReference type="EMBL" id="EKX34563.1"/>
    </source>
</evidence>
<feature type="domain" description="WHEP-TRS" evidence="15">
    <location>
        <begin position="73"/>
        <end position="135"/>
    </location>
</feature>
<reference evidence="17" key="3">
    <citation type="submission" date="2016-03" db="UniProtKB">
        <authorList>
            <consortium name="EnsemblProtists"/>
        </authorList>
    </citation>
    <scope>IDENTIFICATION</scope>
</reference>
<keyword evidence="7 16" id="KW-0030">Aminoacyl-tRNA synthetase</keyword>
<proteinExistence type="inferred from homology"/>
<evidence type="ECO:0000256" key="10">
    <source>
        <dbReference type="RuleBase" id="RU003748"/>
    </source>
</evidence>
<evidence type="ECO:0000256" key="8">
    <source>
        <dbReference type="ARBA" id="ARBA00030563"/>
    </source>
</evidence>
<dbReference type="GO" id="GO:0004824">
    <property type="term" value="F:lysine-tRNA ligase activity"/>
    <property type="evidence" value="ECO:0007669"/>
    <property type="project" value="UniProtKB-EC"/>
</dbReference>
<dbReference type="GO" id="GO:0005829">
    <property type="term" value="C:cytosol"/>
    <property type="evidence" value="ECO:0007669"/>
    <property type="project" value="TreeGrafter"/>
</dbReference>
<keyword evidence="12" id="KW-1133">Transmembrane helix</keyword>
<evidence type="ECO:0000259" key="14">
    <source>
        <dbReference type="PROSITE" id="PS50862"/>
    </source>
</evidence>
<dbReference type="SUPFAM" id="SSF50249">
    <property type="entry name" value="Nucleic acid-binding proteins"/>
    <property type="match status" value="1"/>
</dbReference>
<dbReference type="RefSeq" id="XP_005821543.1">
    <property type="nucleotide sequence ID" value="XM_005821486.1"/>
</dbReference>
<dbReference type="InterPro" id="IPR002313">
    <property type="entry name" value="Lys-tRNA-ligase_II"/>
</dbReference>
<reference evidence="16 18" key="1">
    <citation type="journal article" date="2012" name="Nature">
        <title>Algal genomes reveal evolutionary mosaicism and the fate of nucleomorphs.</title>
        <authorList>
            <consortium name="DOE Joint Genome Institute"/>
            <person name="Curtis B.A."/>
            <person name="Tanifuji G."/>
            <person name="Burki F."/>
            <person name="Gruber A."/>
            <person name="Irimia M."/>
            <person name="Maruyama S."/>
            <person name="Arias M.C."/>
            <person name="Ball S.G."/>
            <person name="Gile G.H."/>
            <person name="Hirakawa Y."/>
            <person name="Hopkins J.F."/>
            <person name="Kuo A."/>
            <person name="Rensing S.A."/>
            <person name="Schmutz J."/>
            <person name="Symeonidi A."/>
            <person name="Elias M."/>
            <person name="Eveleigh R.J."/>
            <person name="Herman E.K."/>
            <person name="Klute M.J."/>
            <person name="Nakayama T."/>
            <person name="Obornik M."/>
            <person name="Reyes-Prieto A."/>
            <person name="Armbrust E.V."/>
            <person name="Aves S.J."/>
            <person name="Beiko R.G."/>
            <person name="Coutinho P."/>
            <person name="Dacks J.B."/>
            <person name="Durnford D.G."/>
            <person name="Fast N.M."/>
            <person name="Green B.R."/>
            <person name="Grisdale C.J."/>
            <person name="Hempel F."/>
            <person name="Henrissat B."/>
            <person name="Hoppner M.P."/>
            <person name="Ishida K."/>
            <person name="Kim E."/>
            <person name="Koreny L."/>
            <person name="Kroth P.G."/>
            <person name="Liu Y."/>
            <person name="Malik S.B."/>
            <person name="Maier U.G."/>
            <person name="McRose D."/>
            <person name="Mock T."/>
            <person name="Neilson J.A."/>
            <person name="Onodera N.T."/>
            <person name="Poole A.M."/>
            <person name="Pritham E.J."/>
            <person name="Richards T.A."/>
            <person name="Rocap G."/>
            <person name="Roy S.W."/>
            <person name="Sarai C."/>
            <person name="Schaack S."/>
            <person name="Shirato S."/>
            <person name="Slamovits C.H."/>
            <person name="Spencer D.F."/>
            <person name="Suzuki S."/>
            <person name="Worden A.Z."/>
            <person name="Zauner S."/>
            <person name="Barry K."/>
            <person name="Bell C."/>
            <person name="Bharti A.K."/>
            <person name="Crow J.A."/>
            <person name="Grimwood J."/>
            <person name="Kramer R."/>
            <person name="Lindquist E."/>
            <person name="Lucas S."/>
            <person name="Salamov A."/>
            <person name="McFadden G.I."/>
            <person name="Lane C.E."/>
            <person name="Keeling P.J."/>
            <person name="Gray M.W."/>
            <person name="Grigoriev I.V."/>
            <person name="Archibald J.M."/>
        </authorList>
    </citation>
    <scope>NUCLEOTIDE SEQUENCE</scope>
    <source>
        <strain evidence="16 18">CCMP2712</strain>
    </source>
</reference>
<evidence type="ECO:0000256" key="9">
    <source>
        <dbReference type="ARBA" id="ARBA00048573"/>
    </source>
</evidence>
<evidence type="ECO:0000256" key="3">
    <source>
        <dbReference type="ARBA" id="ARBA00022723"/>
    </source>
</evidence>
<evidence type="ECO:0000256" key="4">
    <source>
        <dbReference type="ARBA" id="ARBA00022741"/>
    </source>
</evidence>
<dbReference type="CDD" id="cd04322">
    <property type="entry name" value="LysRS_N"/>
    <property type="match status" value="1"/>
</dbReference>
<evidence type="ECO:0000256" key="2">
    <source>
        <dbReference type="ARBA" id="ARBA00022598"/>
    </source>
</evidence>
<keyword evidence="12" id="KW-0812">Transmembrane</keyword>
<feature type="chain" id="PRO_5008769957" description="Lysine--tRNA ligase" evidence="13">
    <location>
        <begin position="26"/>
        <end position="661"/>
    </location>
</feature>
<dbReference type="GO" id="GO:0006430">
    <property type="term" value="P:lysyl-tRNA aminoacylation"/>
    <property type="evidence" value="ECO:0007669"/>
    <property type="project" value="InterPro"/>
</dbReference>
<evidence type="ECO:0000256" key="11">
    <source>
        <dbReference type="SAM" id="MobiDB-lite"/>
    </source>
</evidence>
<evidence type="ECO:0000259" key="15">
    <source>
        <dbReference type="PROSITE" id="PS51185"/>
    </source>
</evidence>